<dbReference type="InterPro" id="IPR020094">
    <property type="entry name" value="TruA/RsuA/RluB/E/F_N"/>
</dbReference>
<comment type="function">
    <text evidence="4">Formation of pseudouridine at positions 38, 39 and 40 in the anticodon stem and loop of transfer RNAs.</text>
</comment>
<feature type="domain" description="Pseudouridine synthase I TruA alpha/beta" evidence="6">
    <location>
        <begin position="151"/>
        <end position="252"/>
    </location>
</feature>
<feature type="active site" description="Nucleophile" evidence="4">
    <location>
        <position position="53"/>
    </location>
</feature>
<name>A0ABR7N0N0_9FIRM</name>
<evidence type="ECO:0000256" key="1">
    <source>
        <dbReference type="ARBA" id="ARBA00009375"/>
    </source>
</evidence>
<comment type="caution">
    <text evidence="7">The sequence shown here is derived from an EMBL/GenBank/DDBJ whole genome shotgun (WGS) entry which is preliminary data.</text>
</comment>
<reference evidence="7 8" key="1">
    <citation type="submission" date="2020-08" db="EMBL/GenBank/DDBJ databases">
        <title>Genome public.</title>
        <authorList>
            <person name="Liu C."/>
            <person name="Sun Q."/>
        </authorList>
    </citation>
    <scope>NUCLEOTIDE SEQUENCE [LARGE SCALE GENOMIC DNA]</scope>
    <source>
        <strain evidence="7 8">NSJ-37</strain>
    </source>
</reference>
<accession>A0ABR7N0N0</accession>
<evidence type="ECO:0000313" key="7">
    <source>
        <dbReference type="EMBL" id="MBC8562186.1"/>
    </source>
</evidence>
<comment type="catalytic activity">
    <reaction evidence="4 5">
        <text>uridine(38/39/40) in tRNA = pseudouridine(38/39/40) in tRNA</text>
        <dbReference type="Rhea" id="RHEA:22376"/>
        <dbReference type="Rhea" id="RHEA-COMP:10085"/>
        <dbReference type="Rhea" id="RHEA-COMP:10087"/>
        <dbReference type="ChEBI" id="CHEBI:65314"/>
        <dbReference type="ChEBI" id="CHEBI:65315"/>
        <dbReference type="EC" id="5.4.99.12"/>
    </reaction>
</comment>
<keyword evidence="2 4" id="KW-0819">tRNA processing</keyword>
<protein>
    <recommendedName>
        <fullName evidence="4">tRNA pseudouridine synthase A</fullName>
        <ecNumber evidence="4">5.4.99.12</ecNumber>
    </recommendedName>
    <alternativeName>
        <fullName evidence="4">tRNA pseudouridine(38-40) synthase</fullName>
    </alternativeName>
    <alternativeName>
        <fullName evidence="4">tRNA pseudouridylate synthase I</fullName>
    </alternativeName>
    <alternativeName>
        <fullName evidence="4">tRNA-uridine isomerase I</fullName>
    </alternativeName>
</protein>
<dbReference type="Gene3D" id="3.30.70.660">
    <property type="entry name" value="Pseudouridine synthase I, catalytic domain, C-terminal subdomain"/>
    <property type="match status" value="1"/>
</dbReference>
<evidence type="ECO:0000256" key="3">
    <source>
        <dbReference type="ARBA" id="ARBA00023235"/>
    </source>
</evidence>
<feature type="domain" description="Pseudouridine synthase I TruA alpha/beta" evidence="6">
    <location>
        <begin position="9"/>
        <end position="104"/>
    </location>
</feature>
<keyword evidence="8" id="KW-1185">Reference proteome</keyword>
<dbReference type="PANTHER" id="PTHR11142:SF22">
    <property type="entry name" value="TRNA PSEUDOURIDINE SYNTHASE A 2"/>
    <property type="match status" value="1"/>
</dbReference>
<evidence type="ECO:0000256" key="2">
    <source>
        <dbReference type="ARBA" id="ARBA00022694"/>
    </source>
</evidence>
<dbReference type="Gene3D" id="3.30.70.580">
    <property type="entry name" value="Pseudouridine synthase I, catalytic domain, N-terminal subdomain"/>
    <property type="match status" value="1"/>
</dbReference>
<evidence type="ECO:0000256" key="5">
    <source>
        <dbReference type="RuleBase" id="RU003792"/>
    </source>
</evidence>
<sequence length="252" mass="28676">MNNYKLILQYDGTRYSGWQKQGNTDNTIQAKLETIAGKLTGTPTDVNGSGRTDAGVHALGQTANFRCEKKLADTDYIRDYFNHALPMDIRVISVEEAPTRFHARLNAKEKHYRYVIDNAIVPNVFERRYAARIPSGHEARIPYDIKEMKKAAAYLTGEHDFKSFCDNRHMKKSTVRTIRDIRIANDNDRITLDFYGNGFLYHMVRILTGTLLEVGSGQRSAEDIPRILQSLDRREAGFTAPAPGLFLVEVIY</sequence>
<evidence type="ECO:0000256" key="4">
    <source>
        <dbReference type="HAMAP-Rule" id="MF_00171"/>
    </source>
</evidence>
<dbReference type="Proteomes" id="UP000606193">
    <property type="component" value="Unassembled WGS sequence"/>
</dbReference>
<keyword evidence="3 4" id="KW-0413">Isomerase</keyword>
<evidence type="ECO:0000259" key="6">
    <source>
        <dbReference type="Pfam" id="PF01416"/>
    </source>
</evidence>
<dbReference type="NCBIfam" id="TIGR00071">
    <property type="entry name" value="hisT_truA"/>
    <property type="match status" value="1"/>
</dbReference>
<organism evidence="7 8">
    <name type="scientific">Jutongia huaianensis</name>
    <dbReference type="NCBI Taxonomy" id="2763668"/>
    <lineage>
        <taxon>Bacteria</taxon>
        <taxon>Bacillati</taxon>
        <taxon>Bacillota</taxon>
        <taxon>Clostridia</taxon>
        <taxon>Lachnospirales</taxon>
        <taxon>Lachnospiraceae</taxon>
        <taxon>Jutongia</taxon>
    </lineage>
</organism>
<comment type="similarity">
    <text evidence="1 4 5">Belongs to the tRNA pseudouridine synthase TruA family.</text>
</comment>
<dbReference type="HAMAP" id="MF_00171">
    <property type="entry name" value="TruA"/>
    <property type="match status" value="1"/>
</dbReference>
<gene>
    <name evidence="4 7" type="primary">truA</name>
    <name evidence="7" type="ORF">H8704_06015</name>
</gene>
<dbReference type="EMBL" id="JACRSX010000005">
    <property type="protein sequence ID" value="MBC8562186.1"/>
    <property type="molecule type" value="Genomic_DNA"/>
</dbReference>
<comment type="subunit">
    <text evidence="4">Homodimer.</text>
</comment>
<feature type="binding site" evidence="4">
    <location>
        <position position="112"/>
    </location>
    <ligand>
        <name>substrate</name>
    </ligand>
</feature>
<dbReference type="SUPFAM" id="SSF55120">
    <property type="entry name" value="Pseudouridine synthase"/>
    <property type="match status" value="1"/>
</dbReference>
<proteinExistence type="inferred from homology"/>
<dbReference type="InterPro" id="IPR020097">
    <property type="entry name" value="PsdUridine_synth_TruA_a/b_dom"/>
</dbReference>
<dbReference type="InterPro" id="IPR020103">
    <property type="entry name" value="PsdUridine_synth_cat_dom_sf"/>
</dbReference>
<dbReference type="InterPro" id="IPR001406">
    <property type="entry name" value="PsdUridine_synth_TruA"/>
</dbReference>
<dbReference type="RefSeq" id="WP_249297686.1">
    <property type="nucleotide sequence ID" value="NZ_JACRSX010000005.1"/>
</dbReference>
<dbReference type="EC" id="5.4.99.12" evidence="4"/>
<evidence type="ECO:0000313" key="8">
    <source>
        <dbReference type="Proteomes" id="UP000606193"/>
    </source>
</evidence>
<dbReference type="CDD" id="cd02570">
    <property type="entry name" value="PseudoU_synth_EcTruA"/>
    <property type="match status" value="1"/>
</dbReference>
<dbReference type="Pfam" id="PF01416">
    <property type="entry name" value="PseudoU_synth_1"/>
    <property type="match status" value="2"/>
</dbReference>
<comment type="caution">
    <text evidence="4">Lacks conserved residue(s) required for the propagation of feature annotation.</text>
</comment>
<dbReference type="GO" id="GO:0160147">
    <property type="term" value="F:tRNA pseudouridine(38-40) synthase activity"/>
    <property type="evidence" value="ECO:0007669"/>
    <property type="project" value="UniProtKB-EC"/>
</dbReference>
<dbReference type="InterPro" id="IPR020095">
    <property type="entry name" value="PsdUridine_synth_TruA_C"/>
</dbReference>
<dbReference type="PANTHER" id="PTHR11142">
    <property type="entry name" value="PSEUDOURIDYLATE SYNTHASE"/>
    <property type="match status" value="1"/>
</dbReference>
<dbReference type="PIRSF" id="PIRSF001430">
    <property type="entry name" value="tRNA_psdUrid_synth"/>
    <property type="match status" value="1"/>
</dbReference>